<accession>A0A668A7B3</accession>
<evidence type="ECO:0000256" key="3">
    <source>
        <dbReference type="SAM" id="Phobius"/>
    </source>
</evidence>
<dbReference type="PANTHER" id="PTHR43157:SF31">
    <property type="entry name" value="PHOSPHATIDYLINOSITOL-GLYCAN BIOSYNTHESIS CLASS F PROTEIN"/>
    <property type="match status" value="1"/>
</dbReference>
<dbReference type="Gene3D" id="3.40.50.720">
    <property type="entry name" value="NAD(P)-binding Rossmann-like Domain"/>
    <property type="match status" value="1"/>
</dbReference>
<dbReference type="Ensembl" id="ENSMMDT00005051739.1">
    <property type="protein sequence ID" value="ENSMMDP00005050740.1"/>
    <property type="gene ID" value="ENSMMDG00005022990.1"/>
</dbReference>
<reference evidence="4" key="1">
    <citation type="submission" date="2019-06" db="EMBL/GenBank/DDBJ databases">
        <authorList>
            <consortium name="Wellcome Sanger Institute Data Sharing"/>
        </authorList>
    </citation>
    <scope>NUCLEOTIDE SEQUENCE [LARGE SCALE GENOMIC DNA]</scope>
</reference>
<keyword evidence="3" id="KW-0812">Transmembrane</keyword>
<dbReference type="GeneTree" id="ENSGT00990000211245"/>
<dbReference type="Proteomes" id="UP000472263">
    <property type="component" value="Chromosome 17"/>
</dbReference>
<evidence type="ECO:0000313" key="4">
    <source>
        <dbReference type="Ensembl" id="ENSMMDP00005050740.1"/>
    </source>
</evidence>
<organism evidence="4 5">
    <name type="scientific">Myripristis murdjan</name>
    <name type="common">pinecone soldierfish</name>
    <dbReference type="NCBI Taxonomy" id="586833"/>
    <lineage>
        <taxon>Eukaryota</taxon>
        <taxon>Metazoa</taxon>
        <taxon>Chordata</taxon>
        <taxon>Craniata</taxon>
        <taxon>Vertebrata</taxon>
        <taxon>Euteleostomi</taxon>
        <taxon>Actinopterygii</taxon>
        <taxon>Neopterygii</taxon>
        <taxon>Teleostei</taxon>
        <taxon>Neoteleostei</taxon>
        <taxon>Acanthomorphata</taxon>
        <taxon>Holocentriformes</taxon>
        <taxon>Holocentridae</taxon>
        <taxon>Myripristis</taxon>
    </lineage>
</organism>
<comment type="similarity">
    <text evidence="1">Belongs to the short-chain dehydrogenases/reductases (SDR) family.</text>
</comment>
<dbReference type="GO" id="GO:0016491">
    <property type="term" value="F:oxidoreductase activity"/>
    <property type="evidence" value="ECO:0007669"/>
    <property type="project" value="UniProtKB-KW"/>
</dbReference>
<protein>
    <submittedName>
        <fullName evidence="4">Uncharacterized protein</fullName>
    </submittedName>
</protein>
<reference evidence="4" key="2">
    <citation type="submission" date="2025-08" db="UniProtKB">
        <authorList>
            <consortium name="Ensembl"/>
        </authorList>
    </citation>
    <scope>IDENTIFICATION</scope>
</reference>
<feature type="transmembrane region" description="Helical" evidence="3">
    <location>
        <begin position="39"/>
        <end position="61"/>
    </location>
</feature>
<sequence>MGKDQLDGKTIIITGANTGIGKETALDLAKRGKGLEVHFLIWAPLIEWVISLGMNLTAFILPQPHP</sequence>
<proteinExistence type="inferred from homology"/>
<name>A0A668A7B3_9TELE</name>
<keyword evidence="3" id="KW-0472">Membrane</keyword>
<keyword evidence="3" id="KW-1133">Transmembrane helix</keyword>
<dbReference type="InParanoid" id="A0A668A7B3"/>
<keyword evidence="5" id="KW-1185">Reference proteome</keyword>
<dbReference type="AlphaFoldDB" id="A0A668A7B3"/>
<dbReference type="PANTHER" id="PTHR43157">
    <property type="entry name" value="PHOSPHATIDYLINOSITOL-GLYCAN BIOSYNTHESIS CLASS F PROTEIN-RELATED"/>
    <property type="match status" value="1"/>
</dbReference>
<reference evidence="4" key="3">
    <citation type="submission" date="2025-09" db="UniProtKB">
        <authorList>
            <consortium name="Ensembl"/>
        </authorList>
    </citation>
    <scope>IDENTIFICATION</scope>
</reference>
<keyword evidence="2" id="KW-0560">Oxidoreductase</keyword>
<dbReference type="SUPFAM" id="SSF51735">
    <property type="entry name" value="NAD(P)-binding Rossmann-fold domains"/>
    <property type="match status" value="1"/>
</dbReference>
<evidence type="ECO:0000256" key="2">
    <source>
        <dbReference type="ARBA" id="ARBA00023002"/>
    </source>
</evidence>
<evidence type="ECO:0000256" key="1">
    <source>
        <dbReference type="ARBA" id="ARBA00006484"/>
    </source>
</evidence>
<dbReference type="InterPro" id="IPR036291">
    <property type="entry name" value="NAD(P)-bd_dom_sf"/>
</dbReference>
<evidence type="ECO:0000313" key="5">
    <source>
        <dbReference type="Proteomes" id="UP000472263"/>
    </source>
</evidence>